<dbReference type="Proteomes" id="UP000325755">
    <property type="component" value="Chromosome"/>
</dbReference>
<evidence type="ECO:0000256" key="3">
    <source>
        <dbReference type="ARBA" id="ARBA00010333"/>
    </source>
</evidence>
<dbReference type="InterPro" id="IPR001638">
    <property type="entry name" value="Solute-binding_3/MltF_N"/>
</dbReference>
<dbReference type="Pfam" id="PF01464">
    <property type="entry name" value="SLT"/>
    <property type="match status" value="1"/>
</dbReference>
<feature type="domain" description="Solute-binding protein family 3/N-terminal" evidence="7">
    <location>
        <begin position="91"/>
        <end position="298"/>
    </location>
</feature>
<feature type="compositionally biased region" description="Basic and acidic residues" evidence="6">
    <location>
        <begin position="499"/>
        <end position="513"/>
    </location>
</feature>
<keyword evidence="9" id="KW-1185">Reference proteome</keyword>
<dbReference type="InterPro" id="IPR023346">
    <property type="entry name" value="Lysozyme-like_dom_sf"/>
</dbReference>
<dbReference type="CDD" id="cd01009">
    <property type="entry name" value="PBP2_YfhD_N"/>
    <property type="match status" value="1"/>
</dbReference>
<dbReference type="InterPro" id="IPR000189">
    <property type="entry name" value="Transglyc_AS"/>
</dbReference>
<dbReference type="NCBIfam" id="NF008112">
    <property type="entry name" value="PRK10859.1"/>
    <property type="match status" value="1"/>
</dbReference>
<protein>
    <submittedName>
        <fullName evidence="8">Membrane-bound lytic murein transglycosylase MltF</fullName>
        <ecNumber evidence="8">4.2.2.-</ecNumber>
    </submittedName>
</protein>
<keyword evidence="4" id="KW-0732">Signal</keyword>
<evidence type="ECO:0000256" key="5">
    <source>
        <dbReference type="ARBA" id="ARBA00023237"/>
    </source>
</evidence>
<dbReference type="InParanoid" id="A0A5Q0BG61"/>
<accession>A0A5Q0BG61</accession>
<dbReference type="PANTHER" id="PTHR35936:SF32">
    <property type="entry name" value="MEMBRANE-BOUND LYTIC MUREIN TRANSGLYCOSYLASE F"/>
    <property type="match status" value="1"/>
</dbReference>
<reference evidence="8 9" key="1">
    <citation type="submission" date="2019-09" db="EMBL/GenBank/DDBJ databases">
        <title>Ecophysiology of the spiral-shaped methanotroph Methylospira mobilis as revealed by the complete genome sequence.</title>
        <authorList>
            <person name="Oshkin I.Y."/>
            <person name="Dedysh S.N."/>
            <person name="Miroshnikov K."/>
            <person name="Danilova O.V."/>
            <person name="Hakobyan A."/>
            <person name="Liesack W."/>
        </authorList>
    </citation>
    <scope>NUCLEOTIDE SEQUENCE [LARGE SCALE GENOMIC DNA]</scope>
    <source>
        <strain evidence="8 9">Shm1</strain>
    </source>
</reference>
<dbReference type="Pfam" id="PF00497">
    <property type="entry name" value="SBP_bac_3"/>
    <property type="match status" value="1"/>
</dbReference>
<comment type="subcellular location">
    <subcellularLocation>
        <location evidence="1">Cell outer membrane</location>
        <topology evidence="1">Peripheral membrane protein</topology>
    </subcellularLocation>
</comment>
<keyword evidence="5" id="KW-0998">Cell outer membrane</keyword>
<dbReference type="InterPro" id="IPR008258">
    <property type="entry name" value="Transglycosylase_SLT_dom_1"/>
</dbReference>
<dbReference type="Gene3D" id="3.40.190.10">
    <property type="entry name" value="Periplasmic binding protein-like II"/>
    <property type="match status" value="2"/>
</dbReference>
<dbReference type="CDD" id="cd13403">
    <property type="entry name" value="MLTF-like"/>
    <property type="match status" value="1"/>
</dbReference>
<keyword evidence="8" id="KW-0456">Lyase</keyword>
<dbReference type="SUPFAM" id="SSF53850">
    <property type="entry name" value="Periplasmic binding protein-like II"/>
    <property type="match status" value="1"/>
</dbReference>
<name>A0A5Q0BG61_9GAMM</name>
<evidence type="ECO:0000313" key="9">
    <source>
        <dbReference type="Proteomes" id="UP000325755"/>
    </source>
</evidence>
<gene>
    <name evidence="8" type="primary">mltF</name>
    <name evidence="8" type="ORF">F6R98_09355</name>
</gene>
<evidence type="ECO:0000256" key="1">
    <source>
        <dbReference type="ARBA" id="ARBA00004339"/>
    </source>
</evidence>
<proteinExistence type="inferred from homology"/>
<dbReference type="PROSITE" id="PS00922">
    <property type="entry name" value="TRANSGLYCOSYLASE"/>
    <property type="match status" value="1"/>
</dbReference>
<dbReference type="OrthoDB" id="9815002at2"/>
<organism evidence="8 9">
    <name type="scientific">Candidatus Methylospira mobilis</name>
    <dbReference type="NCBI Taxonomy" id="1808979"/>
    <lineage>
        <taxon>Bacteria</taxon>
        <taxon>Pseudomonadati</taxon>
        <taxon>Pseudomonadota</taxon>
        <taxon>Gammaproteobacteria</taxon>
        <taxon>Methylococcales</taxon>
        <taxon>Methylococcaceae</taxon>
        <taxon>Candidatus Methylospira</taxon>
    </lineage>
</organism>
<dbReference type="GO" id="GO:0009279">
    <property type="term" value="C:cell outer membrane"/>
    <property type="evidence" value="ECO:0007669"/>
    <property type="project" value="UniProtKB-SubCell"/>
</dbReference>
<dbReference type="EC" id="4.2.2.-" evidence="8"/>
<keyword evidence="5" id="KW-0472">Membrane</keyword>
<dbReference type="AlphaFoldDB" id="A0A5Q0BG61"/>
<evidence type="ECO:0000256" key="4">
    <source>
        <dbReference type="ARBA" id="ARBA00022729"/>
    </source>
</evidence>
<dbReference type="KEGG" id="mmob:F6R98_09355"/>
<evidence type="ECO:0000256" key="6">
    <source>
        <dbReference type="SAM" id="MobiDB-lite"/>
    </source>
</evidence>
<evidence type="ECO:0000313" key="8">
    <source>
        <dbReference type="EMBL" id="QFY42800.1"/>
    </source>
</evidence>
<dbReference type="EMBL" id="CP044205">
    <property type="protein sequence ID" value="QFY42800.1"/>
    <property type="molecule type" value="Genomic_DNA"/>
</dbReference>
<sequence length="513" mass="57463">MLVYAPVVKKLRGKVMNSKKIMPSSLFANSKIVKIITRIPEITSKGLRYRFKVTILPIVLLALPGLVVNAHSPGQEVNGESQLERIRRSGELVLAIQGPAPTDSDTAVLQESLDFELAQRFASRLGVKLRYIQGNSRHDLIRMLTNHEADFIATAIPITEERRRTLRFSPAFRQITEKVVFRAEAGQETQNGAVFRDVPVTAKDWVLGSESYDLKNRLRMVNDGLLDYTVVPSDQIARMQRYFPNIEVAFEQGEPQDLGWAFSQSEDNSLYNEVSSFFDAIRQDGTLARLTKKHDAVWMATDASVDAALRSHVRQRLPRYRALFQNAGRKFDIDWRLLAAIAYQESQWDAHAVSAEGVQGMMMLTGNTARELNVTDRFNVSQSIHGGAEYLHEILEGLPSPVHGQDRIWLALAAYNIGYNHIERARKIAGRQGRDPNAWESVKAVLPQMGGKAAASPRERARGHLTVHYVENICRHYDLLVWLTDEKQTTAAGSAASRARPDVNKGRALEGGA</sequence>
<dbReference type="SMART" id="SM00062">
    <property type="entry name" value="PBPb"/>
    <property type="match status" value="1"/>
</dbReference>
<dbReference type="PANTHER" id="PTHR35936">
    <property type="entry name" value="MEMBRANE-BOUND LYTIC MUREIN TRANSGLYCOSYLASE F"/>
    <property type="match status" value="1"/>
</dbReference>
<dbReference type="GO" id="GO:0008933">
    <property type="term" value="F:peptidoglycan lytic transglycosylase activity"/>
    <property type="evidence" value="ECO:0007669"/>
    <property type="project" value="InterPro"/>
</dbReference>
<comment type="similarity">
    <text evidence="3">Belongs to the bacterial solute-binding protein 3 family.</text>
</comment>
<evidence type="ECO:0000256" key="2">
    <source>
        <dbReference type="ARBA" id="ARBA00007734"/>
    </source>
</evidence>
<dbReference type="FunCoup" id="A0A5Q0BG61">
    <property type="interactions" value="29"/>
</dbReference>
<dbReference type="SUPFAM" id="SSF53955">
    <property type="entry name" value="Lysozyme-like"/>
    <property type="match status" value="1"/>
</dbReference>
<dbReference type="Gene3D" id="1.10.530.10">
    <property type="match status" value="1"/>
</dbReference>
<dbReference type="GO" id="GO:0000270">
    <property type="term" value="P:peptidoglycan metabolic process"/>
    <property type="evidence" value="ECO:0007669"/>
    <property type="project" value="InterPro"/>
</dbReference>
<feature type="region of interest" description="Disordered" evidence="6">
    <location>
        <begin position="491"/>
        <end position="513"/>
    </location>
</feature>
<comment type="similarity">
    <text evidence="2">Belongs to the transglycosylase Slt family.</text>
</comment>
<evidence type="ECO:0000259" key="7">
    <source>
        <dbReference type="SMART" id="SM00062"/>
    </source>
</evidence>